<sequence length="157" mass="18461">HYQKALELFSARDNPLEYLRLLIEEVALADFELQSATDSQSRLKHSQQGLRAAFQCQECVGIIEQHRTSSDPDDYNETFVQESQRLLSILNGRIQTFLKEIVKIYKTLNNKKSIYEEYKEMYGISLRIQETTMTFSKDLYDAIERLKKLQEKNITDQ</sequence>
<dbReference type="AlphaFoldDB" id="A0A8S3JDH3"/>
<feature type="non-terminal residue" evidence="2">
    <location>
        <position position="1"/>
    </location>
</feature>
<evidence type="ECO:0000313" key="2">
    <source>
        <dbReference type="EMBL" id="CAF5215247.1"/>
    </source>
</evidence>
<dbReference type="PANTHER" id="PTHR15000">
    <property type="entry name" value="ERYTHROID DIFFERENTIATION-RELATED FACTOR 1"/>
    <property type="match status" value="1"/>
</dbReference>
<dbReference type="InterPro" id="IPR056583">
    <property type="entry name" value="EDRF1_TPR"/>
</dbReference>
<dbReference type="EMBL" id="CAJOBI010342737">
    <property type="protein sequence ID" value="CAF5215247.1"/>
    <property type="molecule type" value="Genomic_DNA"/>
</dbReference>
<reference evidence="2" key="1">
    <citation type="submission" date="2021-02" db="EMBL/GenBank/DDBJ databases">
        <authorList>
            <person name="Nowell W R."/>
        </authorList>
    </citation>
    <scope>NUCLEOTIDE SEQUENCE</scope>
</reference>
<organism evidence="2 3">
    <name type="scientific">Rotaria magnacalcarata</name>
    <dbReference type="NCBI Taxonomy" id="392030"/>
    <lineage>
        <taxon>Eukaryota</taxon>
        <taxon>Metazoa</taxon>
        <taxon>Spiralia</taxon>
        <taxon>Gnathifera</taxon>
        <taxon>Rotifera</taxon>
        <taxon>Eurotatoria</taxon>
        <taxon>Bdelloidea</taxon>
        <taxon>Philodinida</taxon>
        <taxon>Philodinidae</taxon>
        <taxon>Rotaria</taxon>
    </lineage>
</organism>
<accession>A0A8S3JDH3</accession>
<feature type="domain" description="EDRF1 TPR repeats region" evidence="1">
    <location>
        <begin position="1"/>
        <end position="152"/>
    </location>
</feature>
<gene>
    <name evidence="2" type="ORF">SMN809_LOCUS79518</name>
</gene>
<name>A0A8S3JDH3_9BILA</name>
<dbReference type="GO" id="GO:0045893">
    <property type="term" value="P:positive regulation of DNA-templated transcription"/>
    <property type="evidence" value="ECO:0007669"/>
    <property type="project" value="TreeGrafter"/>
</dbReference>
<evidence type="ECO:0000313" key="3">
    <source>
        <dbReference type="Proteomes" id="UP000676336"/>
    </source>
</evidence>
<proteinExistence type="predicted"/>
<dbReference type="Pfam" id="PF23723">
    <property type="entry name" value="TPR_EDRF1"/>
    <property type="match status" value="1"/>
</dbReference>
<protein>
    <recommendedName>
        <fullName evidence="1">EDRF1 TPR repeats region domain-containing protein</fullName>
    </recommendedName>
</protein>
<dbReference type="PANTHER" id="PTHR15000:SF1">
    <property type="entry name" value="ERYTHROID DIFFERENTIATION-RELATED FACTOR 1"/>
    <property type="match status" value="1"/>
</dbReference>
<dbReference type="Proteomes" id="UP000676336">
    <property type="component" value="Unassembled WGS sequence"/>
</dbReference>
<evidence type="ECO:0000259" key="1">
    <source>
        <dbReference type="Pfam" id="PF23723"/>
    </source>
</evidence>
<comment type="caution">
    <text evidence="2">The sequence shown here is derived from an EMBL/GenBank/DDBJ whole genome shotgun (WGS) entry which is preliminary data.</text>
</comment>